<keyword evidence="4 6" id="KW-0539">Nucleus</keyword>
<dbReference type="GO" id="GO:0006367">
    <property type="term" value="P:transcription initiation at RNA polymerase II promoter"/>
    <property type="evidence" value="ECO:0007669"/>
    <property type="project" value="TreeGrafter"/>
</dbReference>
<dbReference type="PRINTS" id="PR01443">
    <property type="entry name" value="TFIID30KDSUB"/>
</dbReference>
<proteinExistence type="inferred from homology"/>
<organism evidence="7 8">
    <name type="scientific">Caenorhabditis bovis</name>
    <dbReference type="NCBI Taxonomy" id="2654633"/>
    <lineage>
        <taxon>Eukaryota</taxon>
        <taxon>Metazoa</taxon>
        <taxon>Ecdysozoa</taxon>
        <taxon>Nematoda</taxon>
        <taxon>Chromadorea</taxon>
        <taxon>Rhabditida</taxon>
        <taxon>Rhabditina</taxon>
        <taxon>Rhabditomorpha</taxon>
        <taxon>Rhabditoidea</taxon>
        <taxon>Rhabditidae</taxon>
        <taxon>Peloderinae</taxon>
        <taxon>Caenorhabditis</taxon>
    </lineage>
</organism>
<dbReference type="OrthoDB" id="154356at2759"/>
<dbReference type="GO" id="GO:0005669">
    <property type="term" value="C:transcription factor TFIID complex"/>
    <property type="evidence" value="ECO:0007669"/>
    <property type="project" value="TreeGrafter"/>
</dbReference>
<accession>A0A8S1E5U4</accession>
<comment type="caution">
    <text evidence="7">The sequence shown here is derived from an EMBL/GenBank/DDBJ whole genome shotgun (WGS) entry which is preliminary data.</text>
</comment>
<evidence type="ECO:0000256" key="3">
    <source>
        <dbReference type="ARBA" id="ARBA00023163"/>
    </source>
</evidence>
<evidence type="ECO:0000313" key="7">
    <source>
        <dbReference type="EMBL" id="CAB3397132.1"/>
    </source>
</evidence>
<protein>
    <recommendedName>
        <fullName evidence="6">Transcription initiation factor TFIID subunit 10</fullName>
    </recommendedName>
</protein>
<dbReference type="InterPro" id="IPR003923">
    <property type="entry name" value="TAF10"/>
</dbReference>
<dbReference type="GO" id="GO:0016251">
    <property type="term" value="F:RNA polymerase II general transcription initiation factor activity"/>
    <property type="evidence" value="ECO:0007669"/>
    <property type="project" value="TreeGrafter"/>
</dbReference>
<dbReference type="Pfam" id="PF03540">
    <property type="entry name" value="TAF10"/>
    <property type="match status" value="1"/>
</dbReference>
<evidence type="ECO:0000256" key="4">
    <source>
        <dbReference type="ARBA" id="ARBA00023242"/>
    </source>
</evidence>
<dbReference type="PANTHER" id="PTHR21242">
    <property type="entry name" value="TRANSCRIPTION INITIATION FACTOR TFIID SUBUNIT 10"/>
    <property type="match status" value="1"/>
</dbReference>
<evidence type="ECO:0000256" key="6">
    <source>
        <dbReference type="PIRNR" id="PIRNR017246"/>
    </source>
</evidence>
<dbReference type="CDD" id="cd07982">
    <property type="entry name" value="HFD_TAF10"/>
    <property type="match status" value="1"/>
</dbReference>
<evidence type="ECO:0000256" key="5">
    <source>
        <dbReference type="ARBA" id="ARBA00025730"/>
    </source>
</evidence>
<dbReference type="Proteomes" id="UP000494206">
    <property type="component" value="Unassembled WGS sequence"/>
</dbReference>
<gene>
    <name evidence="7" type="ORF">CBOVIS_LOCUS599</name>
</gene>
<dbReference type="PANTHER" id="PTHR21242:SF0">
    <property type="entry name" value="TRANSCRIPTION INITIATION FACTOR TFIID SUBUNIT 10"/>
    <property type="match status" value="1"/>
</dbReference>
<keyword evidence="3 6" id="KW-0804">Transcription</keyword>
<keyword evidence="8" id="KW-1185">Reference proteome</keyword>
<dbReference type="AlphaFoldDB" id="A0A8S1E5U4"/>
<evidence type="ECO:0000256" key="2">
    <source>
        <dbReference type="ARBA" id="ARBA00023015"/>
    </source>
</evidence>
<reference evidence="7 8" key="1">
    <citation type="submission" date="2020-04" db="EMBL/GenBank/DDBJ databases">
        <authorList>
            <person name="Laetsch R D."/>
            <person name="Stevens L."/>
            <person name="Kumar S."/>
            <person name="Blaxter L. M."/>
        </authorList>
    </citation>
    <scope>NUCLEOTIDE SEQUENCE [LARGE SCALE GENOMIC DNA]</scope>
</reference>
<dbReference type="GO" id="GO:0000124">
    <property type="term" value="C:SAGA complex"/>
    <property type="evidence" value="ECO:0007669"/>
    <property type="project" value="TreeGrafter"/>
</dbReference>
<dbReference type="EMBL" id="CADEPM010000001">
    <property type="protein sequence ID" value="CAB3397132.1"/>
    <property type="molecule type" value="Genomic_DNA"/>
</dbReference>
<evidence type="ECO:0000256" key="1">
    <source>
        <dbReference type="ARBA" id="ARBA00004123"/>
    </source>
</evidence>
<evidence type="ECO:0000313" key="8">
    <source>
        <dbReference type="Proteomes" id="UP000494206"/>
    </source>
</evidence>
<comment type="function">
    <text evidence="6">The TFIID basal transcription factor complex plays a major role in the initiation of RNA polymerase II (Pol II)-dependent transcription.</text>
</comment>
<dbReference type="PIRSF" id="PIRSF017246">
    <property type="entry name" value="TFIID_TAF10"/>
    <property type="match status" value="1"/>
</dbReference>
<comment type="subcellular location">
    <subcellularLocation>
        <location evidence="1 6">Nucleus</location>
    </subcellularLocation>
</comment>
<keyword evidence="2 6" id="KW-0805">Transcription regulation</keyword>
<comment type="similarity">
    <text evidence="5 6">Belongs to the TAF10 family.</text>
</comment>
<dbReference type="GO" id="GO:1990841">
    <property type="term" value="F:promoter-specific chromatin binding"/>
    <property type="evidence" value="ECO:0007669"/>
    <property type="project" value="TreeGrafter"/>
</dbReference>
<name>A0A8S1E5U4_9PELO</name>
<sequence>MNMSNFTPEPSVQTIRSTLHRPLSAVQQQFVQQQMEKPKNEHQDEVRDFIRQLADYPPTIPDSVTLHFLKSSGVEGTDPRVARLIALAAQKQVSDIILDAMQNARMKGLGQTKKGTKETKFTLTEELLDGVLSEYGIRNTRPPYHT</sequence>